<dbReference type="Proteomes" id="UP001189624">
    <property type="component" value="Chromosome 10"/>
</dbReference>
<protein>
    <submittedName>
        <fullName evidence="1">Uncharacterized protein</fullName>
    </submittedName>
</protein>
<proteinExistence type="predicted"/>
<evidence type="ECO:0000313" key="1">
    <source>
        <dbReference type="EMBL" id="CAJ1977324.1"/>
    </source>
</evidence>
<reference evidence="1" key="1">
    <citation type="submission" date="2023-10" db="EMBL/GenBank/DDBJ databases">
        <authorList>
            <person name="Domelevo Entfellner J.-B."/>
        </authorList>
    </citation>
    <scope>NUCLEOTIDE SEQUENCE</scope>
</reference>
<keyword evidence="2" id="KW-1185">Reference proteome</keyword>
<dbReference type="AlphaFoldDB" id="A0AA86W315"/>
<name>A0AA86W315_9FABA</name>
<gene>
    <name evidence="1" type="ORF">AYBTSS11_LOCUS29485</name>
</gene>
<accession>A0AA86W315</accession>
<evidence type="ECO:0000313" key="2">
    <source>
        <dbReference type="Proteomes" id="UP001189624"/>
    </source>
</evidence>
<dbReference type="Gramene" id="rna-AYBTSS11_LOCUS29485">
    <property type="protein sequence ID" value="CAJ1977324.1"/>
    <property type="gene ID" value="gene-AYBTSS11_LOCUS29485"/>
</dbReference>
<sequence>MMVQVRLQRKPGTKTTTAFSDRVDYLHSCLSSKGTGQRHAVHSQPVSQERILAVLFLPSKE</sequence>
<dbReference type="EMBL" id="OY731407">
    <property type="protein sequence ID" value="CAJ1977324.1"/>
    <property type="molecule type" value="Genomic_DNA"/>
</dbReference>
<organism evidence="1 2">
    <name type="scientific">Sphenostylis stenocarpa</name>
    <dbReference type="NCBI Taxonomy" id="92480"/>
    <lineage>
        <taxon>Eukaryota</taxon>
        <taxon>Viridiplantae</taxon>
        <taxon>Streptophyta</taxon>
        <taxon>Embryophyta</taxon>
        <taxon>Tracheophyta</taxon>
        <taxon>Spermatophyta</taxon>
        <taxon>Magnoliopsida</taxon>
        <taxon>eudicotyledons</taxon>
        <taxon>Gunneridae</taxon>
        <taxon>Pentapetalae</taxon>
        <taxon>rosids</taxon>
        <taxon>fabids</taxon>
        <taxon>Fabales</taxon>
        <taxon>Fabaceae</taxon>
        <taxon>Papilionoideae</taxon>
        <taxon>50 kb inversion clade</taxon>
        <taxon>NPAAA clade</taxon>
        <taxon>indigoferoid/millettioid clade</taxon>
        <taxon>Phaseoleae</taxon>
        <taxon>Sphenostylis</taxon>
    </lineage>
</organism>